<organism evidence="1">
    <name type="scientific">marine sediment metagenome</name>
    <dbReference type="NCBI Taxonomy" id="412755"/>
    <lineage>
        <taxon>unclassified sequences</taxon>
        <taxon>metagenomes</taxon>
        <taxon>ecological metagenomes</taxon>
    </lineage>
</organism>
<protein>
    <submittedName>
        <fullName evidence="1">Uncharacterized protein</fullName>
    </submittedName>
</protein>
<proteinExistence type="predicted"/>
<accession>A0A0F9GXA7</accession>
<dbReference type="EMBL" id="LAZR01026760">
    <property type="protein sequence ID" value="KKL67757.1"/>
    <property type="molecule type" value="Genomic_DNA"/>
</dbReference>
<reference evidence="1" key="1">
    <citation type="journal article" date="2015" name="Nature">
        <title>Complex archaea that bridge the gap between prokaryotes and eukaryotes.</title>
        <authorList>
            <person name="Spang A."/>
            <person name="Saw J.H."/>
            <person name="Jorgensen S.L."/>
            <person name="Zaremba-Niedzwiedzka K."/>
            <person name="Martijn J."/>
            <person name="Lind A.E."/>
            <person name="van Eijk R."/>
            <person name="Schleper C."/>
            <person name="Guy L."/>
            <person name="Ettema T.J."/>
        </authorList>
    </citation>
    <scope>NUCLEOTIDE SEQUENCE</scope>
</reference>
<dbReference type="AlphaFoldDB" id="A0A0F9GXA7"/>
<sequence length="62" mass="6808">MDTFKPHVMKWSSGTTWTGLGFPIEGGGFVASITIDPSDNKPIVLCTDTYYADSRVYVAKHP</sequence>
<comment type="caution">
    <text evidence="1">The sequence shown here is derived from an EMBL/GenBank/DDBJ whole genome shotgun (WGS) entry which is preliminary data.</text>
</comment>
<gene>
    <name evidence="1" type="ORF">LCGC14_2131800</name>
</gene>
<name>A0A0F9GXA7_9ZZZZ</name>
<evidence type="ECO:0000313" key="1">
    <source>
        <dbReference type="EMBL" id="KKL67757.1"/>
    </source>
</evidence>